<gene>
    <name evidence="10" type="ORF">SAMN05421823_10485</name>
</gene>
<dbReference type="InterPro" id="IPR036942">
    <property type="entry name" value="Beta-barrel_TonB_sf"/>
</dbReference>
<protein>
    <submittedName>
        <fullName evidence="10">TonB-dependent Receptor Plug Domain</fullName>
    </submittedName>
</protein>
<dbReference type="Pfam" id="PF07715">
    <property type="entry name" value="Plug"/>
    <property type="match status" value="1"/>
</dbReference>
<feature type="domain" description="TonB-dependent transporter Oar-like beta-barrel" evidence="9">
    <location>
        <begin position="354"/>
        <end position="1032"/>
    </location>
</feature>
<feature type="chain" id="PRO_5011741739" evidence="7">
    <location>
        <begin position="25"/>
        <end position="1094"/>
    </location>
</feature>
<keyword evidence="10" id="KW-0675">Receptor</keyword>
<organism evidence="10 11">
    <name type="scientific">Catalinimonas alkaloidigena</name>
    <dbReference type="NCBI Taxonomy" id="1075417"/>
    <lineage>
        <taxon>Bacteria</taxon>
        <taxon>Pseudomonadati</taxon>
        <taxon>Bacteroidota</taxon>
        <taxon>Cytophagia</taxon>
        <taxon>Cytophagales</taxon>
        <taxon>Catalimonadaceae</taxon>
        <taxon>Catalinimonas</taxon>
    </lineage>
</organism>
<dbReference type="STRING" id="1075417.SAMN05421823_10485"/>
<dbReference type="InterPro" id="IPR012910">
    <property type="entry name" value="Plug_dom"/>
</dbReference>
<dbReference type="RefSeq" id="WP_089681888.1">
    <property type="nucleotide sequence ID" value="NZ_FNFO01000004.1"/>
</dbReference>
<reference evidence="10 11" key="1">
    <citation type="submission" date="2016-10" db="EMBL/GenBank/DDBJ databases">
        <authorList>
            <person name="de Groot N.N."/>
        </authorList>
    </citation>
    <scope>NUCLEOTIDE SEQUENCE [LARGE SCALE GENOMIC DNA]</scope>
    <source>
        <strain evidence="10 11">DSM 25186</strain>
    </source>
</reference>
<evidence type="ECO:0000259" key="9">
    <source>
        <dbReference type="Pfam" id="PF25183"/>
    </source>
</evidence>
<keyword evidence="4" id="KW-0812">Transmembrane</keyword>
<evidence type="ECO:0000256" key="6">
    <source>
        <dbReference type="ARBA" id="ARBA00023237"/>
    </source>
</evidence>
<evidence type="ECO:0000256" key="5">
    <source>
        <dbReference type="ARBA" id="ARBA00023136"/>
    </source>
</evidence>
<dbReference type="SUPFAM" id="SSF49464">
    <property type="entry name" value="Carboxypeptidase regulatory domain-like"/>
    <property type="match status" value="1"/>
</dbReference>
<dbReference type="Proteomes" id="UP000198510">
    <property type="component" value="Unassembled WGS sequence"/>
</dbReference>
<name>A0A1G9GEZ1_9BACT</name>
<keyword evidence="11" id="KW-1185">Reference proteome</keyword>
<feature type="signal peptide" evidence="7">
    <location>
        <begin position="1"/>
        <end position="24"/>
    </location>
</feature>
<proteinExistence type="predicted"/>
<evidence type="ECO:0000259" key="8">
    <source>
        <dbReference type="Pfam" id="PF07715"/>
    </source>
</evidence>
<dbReference type="Gene3D" id="2.170.130.10">
    <property type="entry name" value="TonB-dependent receptor, plug domain"/>
    <property type="match status" value="1"/>
</dbReference>
<comment type="subcellular location">
    <subcellularLocation>
        <location evidence="1">Cell outer membrane</location>
        <topology evidence="1">Multi-pass membrane protein</topology>
    </subcellularLocation>
</comment>
<dbReference type="GO" id="GO:0015344">
    <property type="term" value="F:siderophore uptake transmembrane transporter activity"/>
    <property type="evidence" value="ECO:0007669"/>
    <property type="project" value="TreeGrafter"/>
</dbReference>
<dbReference type="SUPFAM" id="SSF56935">
    <property type="entry name" value="Porins"/>
    <property type="match status" value="1"/>
</dbReference>
<sequence length="1094" mass="120520">MRKTLPFFGLWAVLCMVFTSHAWAQGATSARITGVVMTEGEPLPGATVIAVHLPTGFEYGTVTNADGRFTLNNVNVGGPYRITTSFVGFDESVTEGMSLSLGQTLDLPVELRESSVTLEEIVISGSGIFDGNQTGAETKINEETITSMPTVERGLNDFTRLTPQASVGNAAAVNSGAISFSGINNRFNAIFIDGAVNNDVFGLANSGTNGGQAGISPISPDALEQIQVVLAPYDVTLGGFAGGGINAVTRSGTNDFEGSAYYFFRNEDLTGKTPTNNENVERTKLAPYTVQTYGARLGGPIIKNKLFFFANVEVENREEPRPFIIDDYLGGATLADLDAVRQALIDRYAYDPGGYLNNAQTTDGLKILGKLDWNINQNHKLSMRHSYVKGNTKIYPRPSTTYLSFENGGYIFPSTTNSFAAELKSNFGSQLSNNLIFGVTTVRDDRDILGQPFPSIILQDGPAQVVVGTDNFSYSNIVFQDVYTLTDNFNLYKGKHTFTFGTHNEFFKIQNLFTIFSTPQYLFNNVIRDAEQVSGVNRFLNGELPDRVLFGHEQLAPGQSQIRLGDNALNLGPTFNAMQMAFYAQDEFQASRNLKLTLGLRADIPVFLENPPLENTAFNTTTVPLLEQYYDLKGARASNTPNTQVLWSPRVGLNWDVNGDKSTQLRGGAGIFTSRVPWVWPGGMYIRNGLNSSVFFGVNTPIYANPDQWRTNLFNSTSPSGDVDLFVENFKYPQIFRASAAVDQQLPWGLVGSVELLYTKTLNNINVKSVNLKPSETNLQGADDRPRYNWSDANAGRVDPTYTNITLVDNTSEGYTWNFTAQLRKTFPSGLTSGAAYSFTRAYSLFDGLGFINYENWDDVLSVEGKNHPALGRSDFDAGSRVTAFLSYRQSYLEHAATSVSLFLNGQSGQPFSYVYNDNNALTDESNNNSSTNLIYVPAAQSEIVLVDQVNETGDVVKTAAQQWQELDNYLNNDAYLSTRRGQYAERNRSRTPFETVVDLKLAQDFFVETSGGTKHTLQITLDVFNVTNLLNKNWGRRYFVSGGAFPLINFVGFEEGTNVPTFTFNDPGTPYSIVQSGIYSARWNAQLGLRYSF</sequence>
<evidence type="ECO:0000256" key="1">
    <source>
        <dbReference type="ARBA" id="ARBA00004571"/>
    </source>
</evidence>
<dbReference type="Pfam" id="PF25183">
    <property type="entry name" value="OMP_b-brl_4"/>
    <property type="match status" value="2"/>
</dbReference>
<evidence type="ECO:0000313" key="11">
    <source>
        <dbReference type="Proteomes" id="UP000198510"/>
    </source>
</evidence>
<dbReference type="InterPro" id="IPR008969">
    <property type="entry name" value="CarboxyPept-like_regulatory"/>
</dbReference>
<dbReference type="InterPro" id="IPR037066">
    <property type="entry name" value="Plug_dom_sf"/>
</dbReference>
<feature type="domain" description="TonB-dependent receptor plug" evidence="8">
    <location>
        <begin position="134"/>
        <end position="245"/>
    </location>
</feature>
<evidence type="ECO:0000256" key="4">
    <source>
        <dbReference type="ARBA" id="ARBA00022692"/>
    </source>
</evidence>
<dbReference type="GO" id="GO:0009279">
    <property type="term" value="C:cell outer membrane"/>
    <property type="evidence" value="ECO:0007669"/>
    <property type="project" value="UniProtKB-SubCell"/>
</dbReference>
<dbReference type="PANTHER" id="PTHR30069:SF46">
    <property type="entry name" value="OAR PROTEIN"/>
    <property type="match status" value="1"/>
</dbReference>
<dbReference type="EMBL" id="FNFO01000004">
    <property type="protein sequence ID" value="SDK99125.1"/>
    <property type="molecule type" value="Genomic_DNA"/>
</dbReference>
<keyword evidence="6" id="KW-0998">Cell outer membrane</keyword>
<keyword evidence="3" id="KW-1134">Transmembrane beta strand</keyword>
<dbReference type="InterPro" id="IPR039426">
    <property type="entry name" value="TonB-dep_rcpt-like"/>
</dbReference>
<feature type="domain" description="TonB-dependent transporter Oar-like beta-barrel" evidence="9">
    <location>
        <begin position="248"/>
        <end position="316"/>
    </location>
</feature>
<accession>A0A1G9GEZ1</accession>
<evidence type="ECO:0000256" key="2">
    <source>
        <dbReference type="ARBA" id="ARBA00022448"/>
    </source>
</evidence>
<dbReference type="AlphaFoldDB" id="A0A1G9GEZ1"/>
<keyword evidence="7" id="KW-0732">Signal</keyword>
<dbReference type="PANTHER" id="PTHR30069">
    <property type="entry name" value="TONB-DEPENDENT OUTER MEMBRANE RECEPTOR"/>
    <property type="match status" value="1"/>
</dbReference>
<evidence type="ECO:0000313" key="10">
    <source>
        <dbReference type="EMBL" id="SDK99125.1"/>
    </source>
</evidence>
<dbReference type="Pfam" id="PF13620">
    <property type="entry name" value="CarboxypepD_reg"/>
    <property type="match status" value="1"/>
</dbReference>
<dbReference type="OrthoDB" id="9768147at2"/>
<keyword evidence="2" id="KW-0813">Transport</keyword>
<dbReference type="Gene3D" id="2.40.170.20">
    <property type="entry name" value="TonB-dependent receptor, beta-barrel domain"/>
    <property type="match status" value="1"/>
</dbReference>
<dbReference type="GO" id="GO:0044718">
    <property type="term" value="P:siderophore transmembrane transport"/>
    <property type="evidence" value="ECO:0007669"/>
    <property type="project" value="TreeGrafter"/>
</dbReference>
<dbReference type="InterPro" id="IPR057601">
    <property type="entry name" value="Oar-like_b-barrel"/>
</dbReference>
<keyword evidence="5" id="KW-0472">Membrane</keyword>
<dbReference type="Gene3D" id="2.60.40.1120">
    <property type="entry name" value="Carboxypeptidase-like, regulatory domain"/>
    <property type="match status" value="1"/>
</dbReference>
<evidence type="ECO:0000256" key="7">
    <source>
        <dbReference type="SAM" id="SignalP"/>
    </source>
</evidence>
<evidence type="ECO:0000256" key="3">
    <source>
        <dbReference type="ARBA" id="ARBA00022452"/>
    </source>
</evidence>